<accession>A0AAQ3MQ42</accession>
<name>A0AAQ3MQ42_VIGMU</name>
<organism evidence="1 2">
    <name type="scientific">Vigna mungo</name>
    <name type="common">Black gram</name>
    <name type="synonym">Phaseolus mungo</name>
    <dbReference type="NCBI Taxonomy" id="3915"/>
    <lineage>
        <taxon>Eukaryota</taxon>
        <taxon>Viridiplantae</taxon>
        <taxon>Streptophyta</taxon>
        <taxon>Embryophyta</taxon>
        <taxon>Tracheophyta</taxon>
        <taxon>Spermatophyta</taxon>
        <taxon>Magnoliopsida</taxon>
        <taxon>eudicotyledons</taxon>
        <taxon>Gunneridae</taxon>
        <taxon>Pentapetalae</taxon>
        <taxon>rosids</taxon>
        <taxon>fabids</taxon>
        <taxon>Fabales</taxon>
        <taxon>Fabaceae</taxon>
        <taxon>Papilionoideae</taxon>
        <taxon>50 kb inversion clade</taxon>
        <taxon>NPAAA clade</taxon>
        <taxon>indigoferoid/millettioid clade</taxon>
        <taxon>Phaseoleae</taxon>
        <taxon>Vigna</taxon>
    </lineage>
</organism>
<gene>
    <name evidence="1" type="ORF">V8G54_034370</name>
</gene>
<reference evidence="1 2" key="1">
    <citation type="journal article" date="2023" name="Life. Sci Alliance">
        <title>Evolutionary insights into 3D genome organization and epigenetic landscape of Vigna mungo.</title>
        <authorList>
            <person name="Junaid A."/>
            <person name="Singh B."/>
            <person name="Bhatia S."/>
        </authorList>
    </citation>
    <scope>NUCLEOTIDE SEQUENCE [LARGE SCALE GENOMIC DNA]</scope>
    <source>
        <strain evidence="1">Urdbean</strain>
    </source>
</reference>
<dbReference type="Proteomes" id="UP001374535">
    <property type="component" value="Chromosome 10"/>
</dbReference>
<protein>
    <submittedName>
        <fullName evidence="1">Uncharacterized protein</fullName>
    </submittedName>
</protein>
<evidence type="ECO:0000313" key="1">
    <source>
        <dbReference type="EMBL" id="WVY95282.1"/>
    </source>
</evidence>
<keyword evidence="2" id="KW-1185">Reference proteome</keyword>
<sequence length="263" mass="30362">MGEGCPGEGGRRWKKKIRINEAFDNFIELKIEMYGGYNVNVSHLRQILGIRQNHRNHKTTCHKIPQQKGETDAHARVHFSLYYYYLSIFEIETWMHVPKILTFSLASTLQPLRAREDDGSEIESSSESNNMSAKKRNAYGISLAKEKKKEMEEEDYLEAWDSHLAMGVFDFPWLKDGVMSKSDQCLDFEDNFSSSLEHQDTLFKQNVDFSEECGLCITPEVPMLHAEDAELVEDLWQPFESNGLELEAEDGDSIWNSLLNRPL</sequence>
<dbReference type="AlphaFoldDB" id="A0AAQ3MQ42"/>
<dbReference type="EMBL" id="CP144691">
    <property type="protein sequence ID" value="WVY95282.1"/>
    <property type="molecule type" value="Genomic_DNA"/>
</dbReference>
<proteinExistence type="predicted"/>
<evidence type="ECO:0000313" key="2">
    <source>
        <dbReference type="Proteomes" id="UP001374535"/>
    </source>
</evidence>